<reference evidence="1 2" key="2">
    <citation type="journal article" date="2014" name="Int. J. Syst. Evol. Microbiol.">
        <title>Methanobacterium paludis sp. nov. and a novel strain of Methanobacterium lacus isolated from northern peatlands.</title>
        <authorList>
            <person name="Cadillo-Quiroz H."/>
            <person name="Brauer S.L."/>
            <person name="Goodson N."/>
            <person name="Yavitt J.B."/>
            <person name="Zinder S.H."/>
        </authorList>
    </citation>
    <scope>NUCLEOTIDE SEQUENCE [LARGE SCALE GENOMIC DNA]</scope>
    <source>
        <strain evidence="1 2">AL-21</strain>
    </source>
</reference>
<sequence>MVNKERVKIGRNDPCHCGSGIKYKRCCLNKDKNLNRSTSNQKNLEENDELNKNKIKDIPSFQKMEDSIKGMEFLKSVTEIGLLDGLIPMGLDVDALKETLSEVDGFVEEYHDITSVPDKFNEAFLKCGWVFYMSMNHEVVTNSIKLYEQRKFNQAENILINYYDENIELFIQWLGWIDEFKPRLELIEKVYEDYANERYHACIPVLLAVIDGIVFDNKETGNKGFFGEENKLTAEDSIAAHITGLPELQKILSSPRTKTTTDELTIPYRNGILHGRDLNYANKSVAIKLWATLFALKDGLVEIKKSKEPKEEEKDLTFSELTASIRKNDMRETLLKKWKPRNLEINKDFPEFSLSSDYLEGSPERTLVEFFELWMKRNFGYMAQKMDHRTLKEYSIGIIAGKFSREIFNKKNLKSFKILEIIDEAPAISEIKTELVIEKKERQLKKEITFRIIYEDEKGQPEIRTMNNGSWKFISCFGEIDNI</sequence>
<evidence type="ECO:0000313" key="2">
    <source>
        <dbReference type="Proteomes" id="UP000007490"/>
    </source>
</evidence>
<dbReference type="HOGENOM" id="CLU_051477_0_0_2"/>
<gene>
    <name evidence="1" type="ordered locus">Metbo_1115</name>
</gene>
<keyword evidence="2" id="KW-1185">Reference proteome</keyword>
<dbReference type="InterPro" id="IPR004027">
    <property type="entry name" value="SEC_C_motif"/>
</dbReference>
<dbReference type="KEGG" id="mel:Metbo_1115"/>
<dbReference type="AlphaFoldDB" id="F0T5W7"/>
<protein>
    <submittedName>
        <fullName evidence="1">SEC-C motif domain protein</fullName>
    </submittedName>
</protein>
<dbReference type="Proteomes" id="UP000007490">
    <property type="component" value="Chromosome"/>
</dbReference>
<dbReference type="STRING" id="877455.Metbo_1115"/>
<dbReference type="Gene3D" id="3.10.450.50">
    <property type="match status" value="1"/>
</dbReference>
<dbReference type="eggNOG" id="arCOG06886">
    <property type="taxonomic scope" value="Archaea"/>
</dbReference>
<dbReference type="SUPFAM" id="SSF103642">
    <property type="entry name" value="Sec-C motif"/>
    <property type="match status" value="1"/>
</dbReference>
<reference evidence="2" key="1">
    <citation type="submission" date="2011-02" db="EMBL/GenBank/DDBJ databases">
        <title>Complete sequence of Methanobacterium sp. AL-21.</title>
        <authorList>
            <consortium name="US DOE Joint Genome Institute"/>
            <person name="Lucas S."/>
            <person name="Copeland A."/>
            <person name="Lapidus A."/>
            <person name="Cheng J.-F."/>
            <person name="Goodwin L."/>
            <person name="Pitluck S."/>
            <person name="Chertkov O."/>
            <person name="Detter J.C."/>
            <person name="Han C."/>
            <person name="Tapia R."/>
            <person name="Land M."/>
            <person name="Hauser L."/>
            <person name="Kyrpides N."/>
            <person name="Ivanova N."/>
            <person name="Mikhailova N."/>
            <person name="Pagani I."/>
            <person name="Cadillo-Quiroz H."/>
            <person name="Imachi H."/>
            <person name="Zinder S."/>
            <person name="Liu W."/>
            <person name="Woyke T."/>
        </authorList>
    </citation>
    <scope>NUCLEOTIDE SEQUENCE [LARGE SCALE GENOMIC DNA]</scope>
    <source>
        <strain evidence="2">AL-21</strain>
    </source>
</reference>
<dbReference type="Pfam" id="PF02810">
    <property type="entry name" value="SEC-C"/>
    <property type="match status" value="1"/>
</dbReference>
<organism evidence="1 2">
    <name type="scientific">Methanobacterium lacus (strain AL-21)</name>
    <dbReference type="NCBI Taxonomy" id="877455"/>
    <lineage>
        <taxon>Archaea</taxon>
        <taxon>Methanobacteriati</taxon>
        <taxon>Methanobacteriota</taxon>
        <taxon>Methanomada group</taxon>
        <taxon>Methanobacteria</taxon>
        <taxon>Methanobacteriales</taxon>
        <taxon>Methanobacteriaceae</taxon>
        <taxon>Methanobacterium</taxon>
    </lineage>
</organism>
<accession>F0T5W7</accession>
<dbReference type="RefSeq" id="WP_013644711.1">
    <property type="nucleotide sequence ID" value="NC_015216.1"/>
</dbReference>
<name>F0T5W7_METLA</name>
<evidence type="ECO:0000313" key="1">
    <source>
        <dbReference type="EMBL" id="ADZ09360.1"/>
    </source>
</evidence>
<proteinExistence type="predicted"/>
<dbReference type="OrthoDB" id="351155at2157"/>
<dbReference type="EMBL" id="CP002551">
    <property type="protein sequence ID" value="ADZ09360.1"/>
    <property type="molecule type" value="Genomic_DNA"/>
</dbReference>
<dbReference type="GeneID" id="10277565"/>